<evidence type="ECO:0000256" key="1">
    <source>
        <dbReference type="SAM" id="MobiDB-lite"/>
    </source>
</evidence>
<accession>A0A8T2NXQ6</accession>
<feature type="domain" description="Cadherin-like beta-sandwich-like" evidence="2">
    <location>
        <begin position="109"/>
        <end position="178"/>
    </location>
</feature>
<dbReference type="InterPro" id="IPR025883">
    <property type="entry name" value="Cadherin-like_domain"/>
</dbReference>
<evidence type="ECO:0000259" key="2">
    <source>
        <dbReference type="Pfam" id="PF12733"/>
    </source>
</evidence>
<sequence length="988" mass="110165">MDNCDLEKLSVSEGKLCPPFKPHILSYKITVPSSINKVTLELVTSDCGASYKISFGDGSKTIQLNDGINLVNIDVVAEDGTSKRYCVEVTKLSASSVELCGLEIDGGVPIQPGFSPTIYEYSSRVNSFTTTVTILPKLPDMNMQVSVNGSNSAEPTVLTMGDTLVRIKVVSADGTRSQDVTETEWYKRHFESSSSLAVETKHTIQTQSWEKQLWKAIGEADAHQLCSHANEQLTVYRQRLPKPGMIPLYNVYKYRGDMMQFEHGCSPLDHLDQATVHYASAIKLKPRDPQVHFLLGQALEEQYYAAEMYCLKKMNEEDVQKLELAKATGREEEILAICKLHGFSSRPTLENQLKALDAEFHQLKEHGLSGKADYIQTLFIWLSKRARKDRRVCIPDEESWQHRALLKYLDAWSLNPGSWEYNLHVGRLLLQQGRSREALPHLQTALAFRPSHPALRFYTGLALLLQGGDLGTEDREAVLFLQQGMDHALSHFWRHEHQERGEQRHVTDPMSTMNTQFLRGCLILGEQLQRARPAQCSMSAEQVYHNVVILAMQGVCRCVCRGQMAQQLEWILLDAHFALLKSLTQQPTPWKQLWITRRCQALNALIRLTTIAPCRELLNLQEKASHSTYSRAISSQHTLQSSRVCQVGVLAMPCSSQALYLLGLAQLALHDDDPNSERGRTALSDACLSFRASIELEGKPQSGMAPDKLTSQKWWQVNHLSKEQNMEKEERKTEQPGQPSAGPTPRVEPVEKEGACRRGALARRGTTAAAKTSTPGRGCKHSPTVKLTKREASRGQGGAASVTRTAKAPVKSSTQTQASSSKSNADCCPHLVKPTAGEGYVTALPVEEPVGDINCDFPTSLNHQSHAPRLGLARAFSRSAETQEQARELYQGVIAMAPEVHDAYIEFANLLVTTDPMAALEVYCRFPLKPVSLQTFDDAYIVGEIVHILMKHELYDHPQLGPNLIAYGKIMGLGRFFASRCGHPCYRR</sequence>
<gene>
    <name evidence="3" type="ORF">JZ751_010965</name>
</gene>
<keyword evidence="4" id="KW-1185">Reference proteome</keyword>
<evidence type="ECO:0000313" key="3">
    <source>
        <dbReference type="EMBL" id="KAG9344296.1"/>
    </source>
</evidence>
<comment type="caution">
    <text evidence="3">The sequence shown here is derived from an EMBL/GenBank/DDBJ whole genome shotgun (WGS) entry which is preliminary data.</text>
</comment>
<feature type="domain" description="Cadherin-like beta-sandwich-like" evidence="2">
    <location>
        <begin position="7"/>
        <end position="91"/>
    </location>
</feature>
<dbReference type="Pfam" id="PF13432">
    <property type="entry name" value="TPR_16"/>
    <property type="match status" value="1"/>
</dbReference>
<dbReference type="Gene3D" id="1.25.40.10">
    <property type="entry name" value="Tetratricopeptide repeat domain"/>
    <property type="match status" value="1"/>
</dbReference>
<dbReference type="Proteomes" id="UP000824540">
    <property type="component" value="Unassembled WGS sequence"/>
</dbReference>
<feature type="region of interest" description="Disordered" evidence="1">
    <location>
        <begin position="723"/>
        <end position="826"/>
    </location>
</feature>
<feature type="compositionally biased region" description="Low complexity" evidence="1">
    <location>
        <begin position="757"/>
        <end position="774"/>
    </location>
</feature>
<dbReference type="OrthoDB" id="9991317at2759"/>
<feature type="compositionally biased region" description="Basic and acidic residues" evidence="1">
    <location>
        <begin position="723"/>
        <end position="734"/>
    </location>
</feature>
<dbReference type="Pfam" id="PF12733">
    <property type="entry name" value="Cadherin-like"/>
    <property type="match status" value="2"/>
</dbReference>
<name>A0A8T2NXQ6_9TELE</name>
<dbReference type="AlphaFoldDB" id="A0A8T2NXQ6"/>
<proteinExistence type="predicted"/>
<dbReference type="InterPro" id="IPR011990">
    <property type="entry name" value="TPR-like_helical_dom_sf"/>
</dbReference>
<dbReference type="SUPFAM" id="SSF48452">
    <property type="entry name" value="TPR-like"/>
    <property type="match status" value="1"/>
</dbReference>
<dbReference type="EMBL" id="JAFBMS010000020">
    <property type="protein sequence ID" value="KAG9344296.1"/>
    <property type="molecule type" value="Genomic_DNA"/>
</dbReference>
<evidence type="ECO:0000313" key="4">
    <source>
        <dbReference type="Proteomes" id="UP000824540"/>
    </source>
</evidence>
<reference evidence="3" key="1">
    <citation type="thesis" date="2021" institute="BYU ScholarsArchive" country="Provo, UT, USA">
        <title>Applications of and Algorithms for Genome Assembly and Genomic Analyses with an Emphasis on Marine Teleosts.</title>
        <authorList>
            <person name="Pickett B.D."/>
        </authorList>
    </citation>
    <scope>NUCLEOTIDE SEQUENCE</scope>
    <source>
        <strain evidence="3">HI-2016</strain>
    </source>
</reference>
<protein>
    <recommendedName>
        <fullName evidence="2">Cadherin-like beta-sandwich-like domain-containing protein</fullName>
    </recommendedName>
</protein>
<organism evidence="3 4">
    <name type="scientific">Albula glossodonta</name>
    <name type="common">roundjaw bonefish</name>
    <dbReference type="NCBI Taxonomy" id="121402"/>
    <lineage>
        <taxon>Eukaryota</taxon>
        <taxon>Metazoa</taxon>
        <taxon>Chordata</taxon>
        <taxon>Craniata</taxon>
        <taxon>Vertebrata</taxon>
        <taxon>Euteleostomi</taxon>
        <taxon>Actinopterygii</taxon>
        <taxon>Neopterygii</taxon>
        <taxon>Teleostei</taxon>
        <taxon>Albuliformes</taxon>
        <taxon>Albulidae</taxon>
        <taxon>Albula</taxon>
    </lineage>
</organism>
<feature type="compositionally biased region" description="Low complexity" evidence="1">
    <location>
        <begin position="811"/>
        <end position="825"/>
    </location>
</feature>